<organism evidence="14 15">
    <name type="scientific">Chloropicon roscoffensis</name>
    <dbReference type="NCBI Taxonomy" id="1461544"/>
    <lineage>
        <taxon>Eukaryota</taxon>
        <taxon>Viridiplantae</taxon>
        <taxon>Chlorophyta</taxon>
        <taxon>Chloropicophyceae</taxon>
        <taxon>Chloropicales</taxon>
        <taxon>Chloropicaceae</taxon>
        <taxon>Chloropicon</taxon>
    </lineage>
</organism>
<dbReference type="PANTHER" id="PTHR11987">
    <property type="entry name" value="ALPHA-2,8-SIALYLTRANSFERASE"/>
    <property type="match status" value="1"/>
</dbReference>
<dbReference type="InterPro" id="IPR002909">
    <property type="entry name" value="IPT_dom"/>
</dbReference>
<dbReference type="PANTHER" id="PTHR11987:SF36">
    <property type="entry name" value="SIA-ALPHA-2,3-GAL-BETA-1,4-GLCNAC-R:ALPHA 2,8-SIALYLTRANSFERASE"/>
    <property type="match status" value="1"/>
</dbReference>
<dbReference type="Pfam" id="PF01833">
    <property type="entry name" value="TIG"/>
    <property type="match status" value="2"/>
</dbReference>
<dbReference type="AlphaFoldDB" id="A0AAX4PEW8"/>
<evidence type="ECO:0000256" key="12">
    <source>
        <dbReference type="SAM" id="Phobius"/>
    </source>
</evidence>
<dbReference type="CDD" id="cd00102">
    <property type="entry name" value="IPT"/>
    <property type="match status" value="1"/>
</dbReference>
<keyword evidence="15" id="KW-1185">Reference proteome</keyword>
<feature type="region of interest" description="Disordered" evidence="11">
    <location>
        <begin position="83"/>
        <end position="147"/>
    </location>
</feature>
<dbReference type="EMBL" id="CP151510">
    <property type="protein sequence ID" value="WZN64915.1"/>
    <property type="molecule type" value="Genomic_DNA"/>
</dbReference>
<keyword evidence="6" id="KW-0735">Signal-anchor</keyword>
<evidence type="ECO:0000256" key="7">
    <source>
        <dbReference type="ARBA" id="ARBA00022989"/>
    </source>
</evidence>
<keyword evidence="10" id="KW-0325">Glycoprotein</keyword>
<evidence type="ECO:0000256" key="9">
    <source>
        <dbReference type="ARBA" id="ARBA00023136"/>
    </source>
</evidence>
<keyword evidence="9 12" id="KW-0472">Membrane</keyword>
<evidence type="ECO:0000313" key="14">
    <source>
        <dbReference type="EMBL" id="WZN64915.1"/>
    </source>
</evidence>
<evidence type="ECO:0000256" key="2">
    <source>
        <dbReference type="ARBA" id="ARBA00006003"/>
    </source>
</evidence>
<dbReference type="Gene3D" id="3.90.1480.20">
    <property type="entry name" value="Glycosyl transferase family 29"/>
    <property type="match status" value="2"/>
</dbReference>
<dbReference type="InterPro" id="IPR050943">
    <property type="entry name" value="Glycosyltr_29_Sialyltrsf"/>
</dbReference>
<feature type="domain" description="EGF-like" evidence="13">
    <location>
        <begin position="639"/>
        <end position="650"/>
    </location>
</feature>
<keyword evidence="4" id="KW-0808">Transferase</keyword>
<dbReference type="PROSITE" id="PS00022">
    <property type="entry name" value="EGF_1"/>
    <property type="match status" value="1"/>
</dbReference>
<comment type="similarity">
    <text evidence="2">Belongs to the glycosyltransferase 29 family.</text>
</comment>
<keyword evidence="7 12" id="KW-1133">Transmembrane helix</keyword>
<dbReference type="GO" id="GO:0008373">
    <property type="term" value="F:sialyltransferase activity"/>
    <property type="evidence" value="ECO:0007669"/>
    <property type="project" value="InterPro"/>
</dbReference>
<dbReference type="Gene3D" id="2.10.25.10">
    <property type="entry name" value="Laminin"/>
    <property type="match status" value="1"/>
</dbReference>
<protein>
    <submittedName>
        <fullName evidence="14">Sialyltransferase</fullName>
    </submittedName>
</protein>
<keyword evidence="8" id="KW-0333">Golgi apparatus</keyword>
<dbReference type="SMART" id="SM00429">
    <property type="entry name" value="IPT"/>
    <property type="match status" value="2"/>
</dbReference>
<evidence type="ECO:0000256" key="6">
    <source>
        <dbReference type="ARBA" id="ARBA00022968"/>
    </source>
</evidence>
<keyword evidence="3 14" id="KW-0328">Glycosyltransferase</keyword>
<dbReference type="InterPro" id="IPR038578">
    <property type="entry name" value="GT29-like_sf"/>
</dbReference>
<comment type="subcellular location">
    <subcellularLocation>
        <location evidence="1">Golgi apparatus membrane</location>
        <topology evidence="1">Single-pass type II membrane protein</topology>
    </subcellularLocation>
</comment>
<dbReference type="Pfam" id="PF00777">
    <property type="entry name" value="Glyco_transf_29"/>
    <property type="match status" value="2"/>
</dbReference>
<proteinExistence type="inferred from homology"/>
<evidence type="ECO:0000313" key="15">
    <source>
        <dbReference type="Proteomes" id="UP001472866"/>
    </source>
</evidence>
<feature type="compositionally biased region" description="Low complexity" evidence="11">
    <location>
        <begin position="136"/>
        <end position="147"/>
    </location>
</feature>
<dbReference type="InterPro" id="IPR014756">
    <property type="entry name" value="Ig_E-set"/>
</dbReference>
<feature type="region of interest" description="Disordered" evidence="11">
    <location>
        <begin position="1"/>
        <end position="23"/>
    </location>
</feature>
<sequence length="958" mass="105168">MGDLEWGGYDNAKGPRDRRGRRGRRAGLGVGRIATAVLLLMSFALPFSFLLISERGKRLPHSVASTNYEISRPDRTETVAKATTAGFSDQPPPSKSKPAPKRSPVRGKGGTKSGSGTPRQRPSRARAGDSDAMAITGVSASGGPTVGGTVVTITGRNLGLPGSIGAVLIGQTPCERFDHLSQTEVACVVPPGTGQGLPVAVRGAEGVEAAMASSWSYDPPSVGRVSPSHASARGGALVTIEGKNFGAFESHPIAWVGGEPCLSTAWVSDAMVTCEVPPGRGSSLPVQVTVCGCGGSHAHNQTSSGSGSAGSAMDALAGFTYDEDAVLGGHEAVLAGIDLDKLRRVEISMNQRLVNLKYEMRVPDVVTGETLYFAVVPELVRVLPKRDERFRSDACAVVGGSGSLAGSGLGDEIDAHDAVFRIHDAPTQGHEQDVGAKTTFQVLSPFWAGELLKHPEGKGVAWLHADANVLLWSSASQEQFLELRERYQDQKMTLLNPQFSQSVASAAAVMQPRIERAMGTEFGRRDGPSSALVAALLAAETCDKVDLYGLDMRQGKGYLYYKGHEAPQAEREASSLEYLIYLVLQSAGRIREVKEGGQVQPPPPPRRRSPAGPKPGSLCEFRECNTDCNDRGIFANGTCHCDPIYSGPDCGVSRLEEEAVKIFSGLNLTYGGSLVLNRAEVNGTTIKLPDGITRKRFGKNGDVYNVDRMLYHVIPEQDTRERFATCAIVGNSGSLLRQERGHEIDAHEMVYRFNQAPLKGYEKHVGSRCTHESLNGYWVKQVLDERRGFQWNWRQKDTEMVVFELFEPSAFGWKAKTQILEKDAWWRQSYVRLKQKHQNRRITALSPYFVSWSYQMYRDLRRRFQRSRLGRYPGEKPMSGFYAFFYALQVCDEVDVYGFAPWRDPTDKHLPKGTVIVSKDRYHYFDSARPRPGSHSFDLALYIYRLFAIHYDNVRIYE</sequence>
<dbReference type="InterPro" id="IPR013783">
    <property type="entry name" value="Ig-like_fold"/>
</dbReference>
<dbReference type="Proteomes" id="UP001472866">
    <property type="component" value="Chromosome 10"/>
</dbReference>
<evidence type="ECO:0000256" key="10">
    <source>
        <dbReference type="ARBA" id="ARBA00023180"/>
    </source>
</evidence>
<feature type="transmembrane region" description="Helical" evidence="12">
    <location>
        <begin position="26"/>
        <end position="52"/>
    </location>
</feature>
<evidence type="ECO:0000256" key="8">
    <source>
        <dbReference type="ARBA" id="ARBA00023034"/>
    </source>
</evidence>
<dbReference type="GO" id="GO:0000139">
    <property type="term" value="C:Golgi membrane"/>
    <property type="evidence" value="ECO:0007669"/>
    <property type="project" value="UniProtKB-SubCell"/>
</dbReference>
<evidence type="ECO:0000256" key="11">
    <source>
        <dbReference type="SAM" id="MobiDB-lite"/>
    </source>
</evidence>
<accession>A0AAX4PEW8</accession>
<dbReference type="CDD" id="cd00603">
    <property type="entry name" value="IPT_PCSR"/>
    <property type="match status" value="1"/>
</dbReference>
<evidence type="ECO:0000256" key="4">
    <source>
        <dbReference type="ARBA" id="ARBA00022679"/>
    </source>
</evidence>
<reference evidence="14 15" key="1">
    <citation type="submission" date="2024-03" db="EMBL/GenBank/DDBJ databases">
        <title>Complete genome sequence of the green alga Chloropicon roscoffensis RCC1871.</title>
        <authorList>
            <person name="Lemieux C."/>
            <person name="Pombert J.-F."/>
            <person name="Otis C."/>
            <person name="Turmel M."/>
        </authorList>
    </citation>
    <scope>NUCLEOTIDE SEQUENCE [LARGE SCALE GENOMIC DNA]</scope>
    <source>
        <strain evidence="14 15">RCC1871</strain>
    </source>
</reference>
<evidence type="ECO:0000259" key="13">
    <source>
        <dbReference type="PROSITE" id="PS00022"/>
    </source>
</evidence>
<dbReference type="InterPro" id="IPR001675">
    <property type="entry name" value="Glyco_trans_29"/>
</dbReference>
<evidence type="ECO:0000256" key="1">
    <source>
        <dbReference type="ARBA" id="ARBA00004323"/>
    </source>
</evidence>
<evidence type="ECO:0000256" key="3">
    <source>
        <dbReference type="ARBA" id="ARBA00022676"/>
    </source>
</evidence>
<keyword evidence="5 12" id="KW-0812">Transmembrane</keyword>
<dbReference type="Gene3D" id="2.60.40.10">
    <property type="entry name" value="Immunoglobulins"/>
    <property type="match status" value="2"/>
</dbReference>
<name>A0AAX4PEW8_9CHLO</name>
<dbReference type="CDD" id="cd19952">
    <property type="entry name" value="GT29"/>
    <property type="match status" value="1"/>
</dbReference>
<gene>
    <name evidence="14" type="ORF">HKI87_10g64720</name>
</gene>
<evidence type="ECO:0000256" key="5">
    <source>
        <dbReference type="ARBA" id="ARBA00022692"/>
    </source>
</evidence>
<feature type="region of interest" description="Disordered" evidence="11">
    <location>
        <begin position="594"/>
        <end position="614"/>
    </location>
</feature>
<dbReference type="SUPFAM" id="SSF81296">
    <property type="entry name" value="E set domains"/>
    <property type="match status" value="2"/>
</dbReference>
<dbReference type="InterPro" id="IPR000742">
    <property type="entry name" value="EGF"/>
</dbReference>